<feature type="compositionally biased region" description="Basic and acidic residues" evidence="2">
    <location>
        <begin position="180"/>
        <end position="202"/>
    </location>
</feature>
<dbReference type="InterPro" id="IPR043866">
    <property type="entry name" value="TTC3/DZIP3_dom"/>
</dbReference>
<feature type="compositionally biased region" description="Basic residues" evidence="2">
    <location>
        <begin position="422"/>
        <end position="434"/>
    </location>
</feature>
<evidence type="ECO:0000259" key="3">
    <source>
        <dbReference type="PROSITE" id="PS50102"/>
    </source>
</evidence>
<reference evidence="4 5" key="1">
    <citation type="journal article" date="2024" name="Nat. Commun.">
        <title>Phylogenomics reveals the evolutionary origins of lichenization in chlorophyte algae.</title>
        <authorList>
            <person name="Puginier C."/>
            <person name="Libourel C."/>
            <person name="Otte J."/>
            <person name="Skaloud P."/>
            <person name="Haon M."/>
            <person name="Grisel S."/>
            <person name="Petersen M."/>
            <person name="Berrin J.G."/>
            <person name="Delaux P.M."/>
            <person name="Dal Grande F."/>
            <person name="Keller J."/>
        </authorList>
    </citation>
    <scope>NUCLEOTIDE SEQUENCE [LARGE SCALE GENOMIC DNA]</scope>
    <source>
        <strain evidence="4 5">SAG 2043</strain>
    </source>
</reference>
<evidence type="ECO:0000256" key="1">
    <source>
        <dbReference type="PROSITE-ProRule" id="PRU00176"/>
    </source>
</evidence>
<feature type="region of interest" description="Disordered" evidence="2">
    <location>
        <begin position="1027"/>
        <end position="1077"/>
    </location>
</feature>
<feature type="region of interest" description="Disordered" evidence="2">
    <location>
        <begin position="1"/>
        <end position="35"/>
    </location>
</feature>
<proteinExistence type="predicted"/>
<protein>
    <recommendedName>
        <fullName evidence="3">RRM domain-containing protein</fullName>
    </recommendedName>
</protein>
<feature type="compositionally biased region" description="Basic and acidic residues" evidence="2">
    <location>
        <begin position="1064"/>
        <end position="1077"/>
    </location>
</feature>
<feature type="compositionally biased region" description="Basic and acidic residues" evidence="2">
    <location>
        <begin position="222"/>
        <end position="232"/>
    </location>
</feature>
<feature type="compositionally biased region" description="Pro residues" evidence="2">
    <location>
        <begin position="453"/>
        <end position="479"/>
    </location>
</feature>
<feature type="compositionally biased region" description="Low complexity" evidence="2">
    <location>
        <begin position="210"/>
        <end position="221"/>
    </location>
</feature>
<feature type="compositionally biased region" description="Low complexity" evidence="2">
    <location>
        <begin position="380"/>
        <end position="390"/>
    </location>
</feature>
<feature type="compositionally biased region" description="Basic and acidic residues" evidence="2">
    <location>
        <begin position="370"/>
        <end position="379"/>
    </location>
</feature>
<feature type="compositionally biased region" description="Acidic residues" evidence="2">
    <location>
        <begin position="99"/>
        <end position="110"/>
    </location>
</feature>
<feature type="region of interest" description="Disordered" evidence="2">
    <location>
        <begin position="366"/>
        <end position="493"/>
    </location>
</feature>
<accession>A0AAW1Q0J0</accession>
<comment type="caution">
    <text evidence="4">The sequence shown here is derived from an EMBL/GenBank/DDBJ whole genome shotgun (WGS) entry which is preliminary data.</text>
</comment>
<dbReference type="CDD" id="cd00590">
    <property type="entry name" value="RRM_SF"/>
    <property type="match status" value="1"/>
</dbReference>
<dbReference type="InterPro" id="IPR035979">
    <property type="entry name" value="RBD_domain_sf"/>
</dbReference>
<evidence type="ECO:0000256" key="2">
    <source>
        <dbReference type="SAM" id="MobiDB-lite"/>
    </source>
</evidence>
<dbReference type="SUPFAM" id="SSF54928">
    <property type="entry name" value="RNA-binding domain, RBD"/>
    <property type="match status" value="1"/>
</dbReference>
<dbReference type="Proteomes" id="UP001489004">
    <property type="component" value="Unassembled WGS sequence"/>
</dbReference>
<feature type="domain" description="RRM" evidence="3">
    <location>
        <begin position="544"/>
        <end position="620"/>
    </location>
</feature>
<feature type="compositionally biased region" description="Acidic residues" evidence="2">
    <location>
        <begin position="80"/>
        <end position="89"/>
    </location>
</feature>
<dbReference type="AlphaFoldDB" id="A0AAW1Q0J0"/>
<dbReference type="Gene3D" id="3.30.70.330">
    <property type="match status" value="1"/>
</dbReference>
<dbReference type="EMBL" id="JALJOR010000007">
    <property type="protein sequence ID" value="KAK9814222.1"/>
    <property type="molecule type" value="Genomic_DNA"/>
</dbReference>
<gene>
    <name evidence="4" type="ORF">WJX72_002519</name>
</gene>
<feature type="compositionally biased region" description="Low complexity" evidence="2">
    <location>
        <begin position="119"/>
        <end position="133"/>
    </location>
</feature>
<feature type="compositionally biased region" description="Basic residues" evidence="2">
    <location>
        <begin position="398"/>
        <end position="410"/>
    </location>
</feature>
<keyword evidence="5" id="KW-1185">Reference proteome</keyword>
<dbReference type="InterPro" id="IPR012677">
    <property type="entry name" value="Nucleotide-bd_a/b_plait_sf"/>
</dbReference>
<feature type="region of interest" description="Disordered" evidence="2">
    <location>
        <begin position="55"/>
        <end position="232"/>
    </location>
</feature>
<dbReference type="InterPro" id="IPR000504">
    <property type="entry name" value="RRM_dom"/>
</dbReference>
<dbReference type="PROSITE" id="PS50102">
    <property type="entry name" value="RRM"/>
    <property type="match status" value="1"/>
</dbReference>
<name>A0AAW1Q0J0_9CHLO</name>
<dbReference type="Pfam" id="PF19179">
    <property type="entry name" value="TTC3_DZIP3_dom"/>
    <property type="match status" value="1"/>
</dbReference>
<evidence type="ECO:0000313" key="4">
    <source>
        <dbReference type="EMBL" id="KAK9814222.1"/>
    </source>
</evidence>
<feature type="compositionally biased region" description="Low complexity" evidence="2">
    <location>
        <begin position="480"/>
        <end position="493"/>
    </location>
</feature>
<keyword evidence="1" id="KW-0694">RNA-binding</keyword>
<organism evidence="4 5">
    <name type="scientific">[Myrmecia] bisecta</name>
    <dbReference type="NCBI Taxonomy" id="41462"/>
    <lineage>
        <taxon>Eukaryota</taxon>
        <taxon>Viridiplantae</taxon>
        <taxon>Chlorophyta</taxon>
        <taxon>core chlorophytes</taxon>
        <taxon>Trebouxiophyceae</taxon>
        <taxon>Trebouxiales</taxon>
        <taxon>Trebouxiaceae</taxon>
        <taxon>Myrmecia</taxon>
    </lineage>
</organism>
<evidence type="ECO:0000313" key="5">
    <source>
        <dbReference type="Proteomes" id="UP001489004"/>
    </source>
</evidence>
<sequence>MAALPGKQVVVEEVSEDESDSGGPAEFERTITGDPEVALAAAQRAIHRAAQRVFGEGLGGKGPSLPMRPATAAQRNGAASDEDVPDLVADDSSNSSSEWDTDEGLSEEELHDSPPTPNKPGAAKGDKAAPNAGFKSASGSRAAPDMASQMEAAQRAYEAQQERDRAFKQTRAAQANQARLDMERRERERAQREEARERAREAKRQRKMARAMQGGAQQAEASSRETPEEREARRQLLEKARMLNAQHDAEERKRLRKELGLDDEEGEGGEAELVLARCALRPGTMGDAKCEADPEGYAIKGHDKYMKIDCSEGCHIAYHWGCWRKVESHLRTAQPDFSWKNKTALACFTDGCSGSITYAITLEGPNGSRSRHEVYKRQAEPSAPSAAAVANDQPDRQAKRREKLGKRGSKNRAEDELAVGKGKGKKLKKRKEKAPKKEVIVLGAASHFSRAPPATPLSPPRPPGPPHIPSHPPHAPPQPHKAAPVAAADPGAAAPRVAEFPTLDMAQELLAKGVSTFSMDPVVAALEQLKVVDEAVATAMVLVECLDVRRIEERGGGQTVEGFLLELFSAHGHVLHLRAFKPQEAAAVEFETEKEAVRAMMHLHDMKVERRPIKLCYLHSFPSQQLMDTLLAEAEQASQQAQRTQQQPQEHYYYHDEHQWDAGQADGSQHWTDWGHEPGYGNGQSVPVNIPQDHLGAHKDAFGGVDLSPMNKPIRTARPASLAGSASDTSSLAKPHLKVTAKEFVPGSSFGSTGSWDAMGGASGVLGLVHQSAAQGNGEVGSVVEAGAAAESGAPAIAPAGEAAKAALLAKRLSIAAPEFKPSLLSREVKAAGLNGAEGSGGVGASGVGADVGDGESSEMGAKVSSISAEANTSMGNGILAGEPSSKQPAAGLAGVQWTGAQLIRCNAESLAIYRSKQSFGIRFADLVDAEAVCKLDTVALVLYHVHTHELHGVWKSRGVVQVDKQGIPIISFRPLKELPALASAVVTHLLKSNANGDVVVPQYLDATKTAALMEAFCPATGAAENDASTTAQAGPPDQPSRKAVDASGGVQPDSAPAAGKATSDSRDGEMRAWRLS</sequence>
<dbReference type="GO" id="GO:0003723">
    <property type="term" value="F:RNA binding"/>
    <property type="evidence" value="ECO:0007669"/>
    <property type="project" value="UniProtKB-UniRule"/>
</dbReference>